<dbReference type="GO" id="GO:0016829">
    <property type="term" value="F:lyase activity"/>
    <property type="evidence" value="ECO:0007669"/>
    <property type="project" value="InterPro"/>
</dbReference>
<comment type="cofactor">
    <cofactor evidence="1">
        <name>pyridoxal 5'-phosphate</name>
        <dbReference type="ChEBI" id="CHEBI:597326"/>
    </cofactor>
</comment>
<dbReference type="InterPro" id="IPR015424">
    <property type="entry name" value="PyrdxlP-dep_Trfase"/>
</dbReference>
<feature type="domain" description="Aromatic amino acid beta-eliminating lyase/threonine aldolase" evidence="4">
    <location>
        <begin position="11"/>
        <end position="298"/>
    </location>
</feature>
<comment type="similarity">
    <text evidence="2">Belongs to the threonine aldolase family.</text>
</comment>
<dbReference type="PANTHER" id="PTHR48097">
    <property type="entry name" value="L-THREONINE ALDOLASE-RELATED"/>
    <property type="match status" value="1"/>
</dbReference>
<gene>
    <name evidence="5" type="ORF">CCO02nite_02170</name>
</gene>
<reference evidence="5 6" key="1">
    <citation type="submission" date="2019-07" db="EMBL/GenBank/DDBJ databases">
        <title>Whole genome shotgun sequence of Cellulomonas composti NBRC 100758.</title>
        <authorList>
            <person name="Hosoyama A."/>
            <person name="Uohara A."/>
            <person name="Ohji S."/>
            <person name="Ichikawa N."/>
        </authorList>
    </citation>
    <scope>NUCLEOTIDE SEQUENCE [LARGE SCALE GENOMIC DNA]</scope>
    <source>
        <strain evidence="5 6">NBRC 100758</strain>
    </source>
</reference>
<proteinExistence type="inferred from homology"/>
<dbReference type="InterPro" id="IPR001597">
    <property type="entry name" value="ArAA_b-elim_lyase/Thr_aldolase"/>
</dbReference>
<dbReference type="AlphaFoldDB" id="A0A511J784"/>
<accession>A0A511J784</accession>
<dbReference type="RefSeq" id="WP_246117254.1">
    <property type="nucleotide sequence ID" value="NZ_BJWG01000001.1"/>
</dbReference>
<evidence type="ECO:0000259" key="4">
    <source>
        <dbReference type="Pfam" id="PF01212"/>
    </source>
</evidence>
<sequence>MNPLHDASRRDFGSDNYAGIHPLVLAALGAANGGHQTSYGEDVYTARLQEVVREQFGERAVAYPVFNGTGANVLSLQAVLPPWGAVICSTDAHIHTDENGAPERVAGIKLLPVPTPDGRLTPELVDREAYGFGDEHHAQPGVVSLTESTEVGTLYTPDEIRALAEHAHGLGMRVHVDGARLSNAAASLGLPLRALTTDVGVDVLSLGGTKNGLAFGEAVVVLDPDAAVGLKYLRKMDMQLASKMRFVSAQLVALFEGDLWLSSATHANAMATRLGVGLRGLGVELLHPVQANGVFARLTPAVADRLRERWRFYDWGHGTVRLMCAFDTTEQDVDDFVAATGELLGG</sequence>
<organism evidence="5 6">
    <name type="scientific">Cellulomonas composti</name>
    <dbReference type="NCBI Taxonomy" id="266130"/>
    <lineage>
        <taxon>Bacteria</taxon>
        <taxon>Bacillati</taxon>
        <taxon>Actinomycetota</taxon>
        <taxon>Actinomycetes</taxon>
        <taxon>Micrococcales</taxon>
        <taxon>Cellulomonadaceae</taxon>
        <taxon>Cellulomonas</taxon>
    </lineage>
</organism>
<keyword evidence="6" id="KW-1185">Reference proteome</keyword>
<dbReference type="EMBL" id="BJWG01000001">
    <property type="protein sequence ID" value="GEL93559.1"/>
    <property type="molecule type" value="Genomic_DNA"/>
</dbReference>
<dbReference type="CDD" id="cd06502">
    <property type="entry name" value="TA_like"/>
    <property type="match status" value="1"/>
</dbReference>
<evidence type="ECO:0000256" key="2">
    <source>
        <dbReference type="ARBA" id="ARBA00006966"/>
    </source>
</evidence>
<protein>
    <submittedName>
        <fullName evidence="5">Threonine aldolase</fullName>
    </submittedName>
</protein>
<dbReference type="Proteomes" id="UP000321720">
    <property type="component" value="Unassembled WGS sequence"/>
</dbReference>
<evidence type="ECO:0000256" key="3">
    <source>
        <dbReference type="ARBA" id="ARBA00022898"/>
    </source>
</evidence>
<evidence type="ECO:0000313" key="5">
    <source>
        <dbReference type="EMBL" id="GEL93559.1"/>
    </source>
</evidence>
<keyword evidence="3" id="KW-0663">Pyridoxal phosphate</keyword>
<dbReference type="Pfam" id="PF01212">
    <property type="entry name" value="Beta_elim_lyase"/>
    <property type="match status" value="1"/>
</dbReference>
<dbReference type="PANTHER" id="PTHR48097:SF5">
    <property type="entry name" value="LOW SPECIFICITY L-THREONINE ALDOLASE"/>
    <property type="match status" value="1"/>
</dbReference>
<evidence type="ECO:0000313" key="6">
    <source>
        <dbReference type="Proteomes" id="UP000321720"/>
    </source>
</evidence>
<comment type="caution">
    <text evidence="5">The sequence shown here is derived from an EMBL/GenBank/DDBJ whole genome shotgun (WGS) entry which is preliminary data.</text>
</comment>
<dbReference type="SUPFAM" id="SSF53383">
    <property type="entry name" value="PLP-dependent transferases"/>
    <property type="match status" value="1"/>
</dbReference>
<dbReference type="InterPro" id="IPR015422">
    <property type="entry name" value="PyrdxlP-dep_Trfase_small"/>
</dbReference>
<name>A0A511J784_9CELL</name>
<dbReference type="InterPro" id="IPR015421">
    <property type="entry name" value="PyrdxlP-dep_Trfase_major"/>
</dbReference>
<dbReference type="GO" id="GO:0006520">
    <property type="term" value="P:amino acid metabolic process"/>
    <property type="evidence" value="ECO:0007669"/>
    <property type="project" value="InterPro"/>
</dbReference>
<evidence type="ECO:0000256" key="1">
    <source>
        <dbReference type="ARBA" id="ARBA00001933"/>
    </source>
</evidence>
<dbReference type="Gene3D" id="3.90.1150.10">
    <property type="entry name" value="Aspartate Aminotransferase, domain 1"/>
    <property type="match status" value="1"/>
</dbReference>
<dbReference type="Gene3D" id="3.40.640.10">
    <property type="entry name" value="Type I PLP-dependent aspartate aminotransferase-like (Major domain)"/>
    <property type="match status" value="1"/>
</dbReference>